<feature type="region of interest" description="Disordered" evidence="2">
    <location>
        <begin position="223"/>
        <end position="242"/>
    </location>
</feature>
<feature type="compositionally biased region" description="Basic residues" evidence="2">
    <location>
        <begin position="1"/>
        <end position="11"/>
    </location>
</feature>
<dbReference type="SUPFAM" id="SSF57997">
    <property type="entry name" value="Tropomyosin"/>
    <property type="match status" value="1"/>
</dbReference>
<feature type="coiled-coil region" evidence="1">
    <location>
        <begin position="458"/>
        <end position="485"/>
    </location>
</feature>
<keyword evidence="4" id="KW-1185">Reference proteome</keyword>
<dbReference type="EMBL" id="KV878212">
    <property type="protein sequence ID" value="OJJ35611.1"/>
    <property type="molecule type" value="Genomic_DNA"/>
</dbReference>
<dbReference type="RefSeq" id="XP_040689287.1">
    <property type="nucleotide sequence ID" value="XM_040835407.1"/>
</dbReference>
<evidence type="ECO:0000256" key="1">
    <source>
        <dbReference type="SAM" id="Coils"/>
    </source>
</evidence>
<protein>
    <submittedName>
        <fullName evidence="3">Uncharacterized protein</fullName>
    </submittedName>
</protein>
<keyword evidence="1" id="KW-0175">Coiled coil</keyword>
<reference evidence="4" key="1">
    <citation type="journal article" date="2017" name="Genome Biol.">
        <title>Comparative genomics reveals high biological diversity and specific adaptations in the industrially and medically important fungal genus Aspergillus.</title>
        <authorList>
            <person name="de Vries R.P."/>
            <person name="Riley R."/>
            <person name="Wiebenga A."/>
            <person name="Aguilar-Osorio G."/>
            <person name="Amillis S."/>
            <person name="Uchima C.A."/>
            <person name="Anderluh G."/>
            <person name="Asadollahi M."/>
            <person name="Askin M."/>
            <person name="Barry K."/>
            <person name="Battaglia E."/>
            <person name="Bayram O."/>
            <person name="Benocci T."/>
            <person name="Braus-Stromeyer S.A."/>
            <person name="Caldana C."/>
            <person name="Canovas D."/>
            <person name="Cerqueira G.C."/>
            <person name="Chen F."/>
            <person name="Chen W."/>
            <person name="Choi C."/>
            <person name="Clum A."/>
            <person name="Dos Santos R.A."/>
            <person name="Damasio A.R."/>
            <person name="Diallinas G."/>
            <person name="Emri T."/>
            <person name="Fekete E."/>
            <person name="Flipphi M."/>
            <person name="Freyberg S."/>
            <person name="Gallo A."/>
            <person name="Gournas C."/>
            <person name="Habgood R."/>
            <person name="Hainaut M."/>
            <person name="Harispe M.L."/>
            <person name="Henrissat B."/>
            <person name="Hilden K.S."/>
            <person name="Hope R."/>
            <person name="Hossain A."/>
            <person name="Karabika E."/>
            <person name="Karaffa L."/>
            <person name="Karanyi Z."/>
            <person name="Krasevec N."/>
            <person name="Kuo A."/>
            <person name="Kusch H."/>
            <person name="LaButti K."/>
            <person name="Lagendijk E.L."/>
            <person name="Lapidus A."/>
            <person name="Levasseur A."/>
            <person name="Lindquist E."/>
            <person name="Lipzen A."/>
            <person name="Logrieco A.F."/>
            <person name="MacCabe A."/>
            <person name="Maekelae M.R."/>
            <person name="Malavazi I."/>
            <person name="Melin P."/>
            <person name="Meyer V."/>
            <person name="Mielnichuk N."/>
            <person name="Miskei M."/>
            <person name="Molnar A.P."/>
            <person name="Mule G."/>
            <person name="Ngan C.Y."/>
            <person name="Orejas M."/>
            <person name="Orosz E."/>
            <person name="Ouedraogo J.P."/>
            <person name="Overkamp K.M."/>
            <person name="Park H.-S."/>
            <person name="Perrone G."/>
            <person name="Piumi F."/>
            <person name="Punt P.J."/>
            <person name="Ram A.F."/>
            <person name="Ramon A."/>
            <person name="Rauscher S."/>
            <person name="Record E."/>
            <person name="Riano-Pachon D.M."/>
            <person name="Robert V."/>
            <person name="Roehrig J."/>
            <person name="Ruller R."/>
            <person name="Salamov A."/>
            <person name="Salih N.S."/>
            <person name="Samson R.A."/>
            <person name="Sandor E."/>
            <person name="Sanguinetti M."/>
            <person name="Schuetze T."/>
            <person name="Sepcic K."/>
            <person name="Shelest E."/>
            <person name="Sherlock G."/>
            <person name="Sophianopoulou V."/>
            <person name="Squina F.M."/>
            <person name="Sun H."/>
            <person name="Susca A."/>
            <person name="Todd R.B."/>
            <person name="Tsang A."/>
            <person name="Unkles S.E."/>
            <person name="van de Wiele N."/>
            <person name="van Rossen-Uffink D."/>
            <person name="Oliveira J.V."/>
            <person name="Vesth T.C."/>
            <person name="Visser J."/>
            <person name="Yu J.-H."/>
            <person name="Zhou M."/>
            <person name="Andersen M.R."/>
            <person name="Archer D.B."/>
            <person name="Baker S.E."/>
            <person name="Benoit I."/>
            <person name="Brakhage A.A."/>
            <person name="Braus G.H."/>
            <person name="Fischer R."/>
            <person name="Frisvad J.C."/>
            <person name="Goldman G.H."/>
            <person name="Houbraken J."/>
            <person name="Oakley B."/>
            <person name="Pocsi I."/>
            <person name="Scazzocchio C."/>
            <person name="Seiboth B."/>
            <person name="vanKuyk P.A."/>
            <person name="Wortman J."/>
            <person name="Dyer P.S."/>
            <person name="Grigoriev I.V."/>
        </authorList>
    </citation>
    <scope>NUCLEOTIDE SEQUENCE [LARGE SCALE GENOMIC DNA]</scope>
    <source>
        <strain evidence="4">DTO 134E9</strain>
    </source>
</reference>
<feature type="compositionally biased region" description="Polar residues" evidence="2">
    <location>
        <begin position="58"/>
        <end position="67"/>
    </location>
</feature>
<feature type="region of interest" description="Disordered" evidence="2">
    <location>
        <begin position="750"/>
        <end position="785"/>
    </location>
</feature>
<proteinExistence type="predicted"/>
<dbReference type="Proteomes" id="UP000184383">
    <property type="component" value="Unassembled WGS sequence"/>
</dbReference>
<evidence type="ECO:0000313" key="3">
    <source>
        <dbReference type="EMBL" id="OJJ35611.1"/>
    </source>
</evidence>
<evidence type="ECO:0000256" key="2">
    <source>
        <dbReference type="SAM" id="MobiDB-lite"/>
    </source>
</evidence>
<dbReference type="PANTHER" id="PTHR34707:SF1">
    <property type="entry name" value="VIMENTIN-TYPE INTERMEDIATE FILAMENT-ASSOCIATED COILED-COIL PROTEIN"/>
    <property type="match status" value="1"/>
</dbReference>
<organism evidence="3 4">
    <name type="scientific">Aspergillus wentii DTO 134E9</name>
    <dbReference type="NCBI Taxonomy" id="1073089"/>
    <lineage>
        <taxon>Eukaryota</taxon>
        <taxon>Fungi</taxon>
        <taxon>Dikarya</taxon>
        <taxon>Ascomycota</taxon>
        <taxon>Pezizomycotina</taxon>
        <taxon>Eurotiomycetes</taxon>
        <taxon>Eurotiomycetidae</taxon>
        <taxon>Eurotiales</taxon>
        <taxon>Aspergillaceae</taxon>
        <taxon>Aspergillus</taxon>
        <taxon>Aspergillus subgen. Cremei</taxon>
    </lineage>
</organism>
<dbReference type="GeneID" id="63751255"/>
<evidence type="ECO:0000313" key="4">
    <source>
        <dbReference type="Proteomes" id="UP000184383"/>
    </source>
</evidence>
<feature type="coiled-coil region" evidence="1">
    <location>
        <begin position="154"/>
        <end position="188"/>
    </location>
</feature>
<gene>
    <name evidence="3" type="ORF">ASPWEDRAFT_40827</name>
</gene>
<dbReference type="AlphaFoldDB" id="A0A1L9RL17"/>
<dbReference type="OrthoDB" id="3532430at2759"/>
<feature type="compositionally biased region" description="Basic residues" evidence="2">
    <location>
        <begin position="93"/>
        <end position="108"/>
    </location>
</feature>
<sequence length="785" mass="87740">MELRGTRRSKRLSSISTSSPQPPSPALRKRKEQSSDQTSRTPPKKKVRFSDPGPRLQNDPNCSTTGLTPALVRTSFEESDAAQADSVTQTPTRRSRRRRSTPLPRSRRSREPSLPFIEGSADRVVQFTPLRQILDPRAQRRICRTGLSDEINHIQREKRQAAHYEKSLQSLLQERDALRHELEAAKRDNDGSEVSTIRDEELLSPPASFEQLEFENNILKEQISSKNGNPDDHSSIASNGDGDTMILNDSTFEGDTFLVSDSPDIRGIKDGQHPVADDLSVLSCGNSTDASIQAQLPDIIHDTEINALSRDLEAARKEKLDLFDACRTRIPFSALEGAAISNSLRQLSPPPDFLEQVFTTLTAALARASDATSALDSVRQELSTLGFPGSNVDDIVSEMRTRFRSARLELERVVPGETADVSLNDGNATLSALVKRVDLLVQNLDEERGLHDSSLGREKALKDQFDNLLARYEAASKKIHDLEDSITSSAGDMLHTRMRMQDMEREGKEQAVGIERLNAALFKYREEVKSLENLVTGLEEDKTTCKETYCQKVSELEGKVADEEKARRFAETSVTEHETRIRELEQTVEQNRIRAGDLTAQMESLEKERQRVVEGLEQDAAQQLQHYEHEIGSMNVQVSELTTSLVDAKSEAERLRLSNAGLEEQLQLEIEARDNLLDRWSEEQMRSFAFMKETVNAERRKAKVRTANWEMKSGDPQSDNGNLGSEPITPVSMTRFVDVGVGRGKQRKRLDSGIGILTSDGPLEDDEGNQTTTSDILLPSDPVNL</sequence>
<name>A0A1L9RL17_ASPWE</name>
<dbReference type="GO" id="GO:0045098">
    <property type="term" value="C:type III intermediate filament"/>
    <property type="evidence" value="ECO:0007669"/>
    <property type="project" value="TreeGrafter"/>
</dbReference>
<feature type="region of interest" description="Disordered" evidence="2">
    <location>
        <begin position="710"/>
        <end position="729"/>
    </location>
</feature>
<feature type="coiled-coil region" evidence="1">
    <location>
        <begin position="645"/>
        <end position="679"/>
    </location>
</feature>
<dbReference type="STRING" id="1073089.A0A1L9RL17"/>
<accession>A0A1L9RL17</accession>
<dbReference type="PANTHER" id="PTHR34707">
    <property type="entry name" value="VIMENTIN-TYPE INTERMEDIATE FILAMENT-ASSOCIATED COILED-COIL PROTEIN"/>
    <property type="match status" value="1"/>
</dbReference>
<feature type="coiled-coil region" evidence="1">
    <location>
        <begin position="514"/>
        <end position="541"/>
    </location>
</feature>
<feature type="region of interest" description="Disordered" evidence="2">
    <location>
        <begin position="1"/>
        <end position="117"/>
    </location>
</feature>
<feature type="coiled-coil region" evidence="1">
    <location>
        <begin position="567"/>
        <end position="608"/>
    </location>
</feature>
<dbReference type="VEuPathDB" id="FungiDB:ASPWEDRAFT_40827"/>